<protein>
    <submittedName>
        <fullName evidence="1">Uncharacterized protein</fullName>
    </submittedName>
</protein>
<gene>
    <name evidence="1" type="ORF">HNR39_000510</name>
</gene>
<keyword evidence="2" id="KW-1185">Reference proteome</keyword>
<evidence type="ECO:0000313" key="2">
    <source>
        <dbReference type="Proteomes" id="UP000571084"/>
    </source>
</evidence>
<dbReference type="AlphaFoldDB" id="A0A840RQ01"/>
<dbReference type="Proteomes" id="UP000571084">
    <property type="component" value="Unassembled WGS sequence"/>
</dbReference>
<dbReference type="EMBL" id="JACHHQ010000001">
    <property type="protein sequence ID" value="MBB5198700.1"/>
    <property type="molecule type" value="Genomic_DNA"/>
</dbReference>
<evidence type="ECO:0000313" key="1">
    <source>
        <dbReference type="EMBL" id="MBB5198700.1"/>
    </source>
</evidence>
<reference evidence="1 2" key="1">
    <citation type="submission" date="2020-08" db="EMBL/GenBank/DDBJ databases">
        <title>Genomic Encyclopedia of Type Strains, Phase IV (KMG-IV): sequencing the most valuable type-strain genomes for metagenomic binning, comparative biology and taxonomic classification.</title>
        <authorList>
            <person name="Goeker M."/>
        </authorList>
    </citation>
    <scope>NUCLEOTIDE SEQUENCE [LARGE SCALE GENOMIC DNA]</scope>
    <source>
        <strain evidence="1 2">DSM 23240</strain>
    </source>
</reference>
<sequence length="128" mass="14061">MFMQEESAIFYGVGGALINCVCSEYGHCYQNRAGASAWGNIVVADAASLTSEQLKKTGMYNFSYNVCTPIERGIAMVGLFFDQSNIGFIYDPLHYDEPIKIKNTNVIDFSALVINAATVLSRINDPTK</sequence>
<proteinExistence type="predicted"/>
<dbReference type="RefSeq" id="WP_168052846.1">
    <property type="nucleotide sequence ID" value="NZ_JAAOZT010000002.1"/>
</dbReference>
<accession>A0A840RQ01</accession>
<comment type="caution">
    <text evidence="1">The sequence shown here is derived from an EMBL/GenBank/DDBJ whole genome shotgun (WGS) entry which is preliminary data.</text>
</comment>
<organism evidence="1 2">
    <name type="scientific">Glaciimonas immobilis</name>
    <dbReference type="NCBI Taxonomy" id="728004"/>
    <lineage>
        <taxon>Bacteria</taxon>
        <taxon>Pseudomonadati</taxon>
        <taxon>Pseudomonadota</taxon>
        <taxon>Betaproteobacteria</taxon>
        <taxon>Burkholderiales</taxon>
        <taxon>Oxalobacteraceae</taxon>
        <taxon>Glaciimonas</taxon>
    </lineage>
</organism>
<name>A0A840RQ01_9BURK</name>